<dbReference type="Proteomes" id="UP000637788">
    <property type="component" value="Unassembled WGS sequence"/>
</dbReference>
<organism evidence="2 3">
    <name type="scientific">Streptomyces flaveus</name>
    <dbReference type="NCBI Taxonomy" id="66370"/>
    <lineage>
        <taxon>Bacteria</taxon>
        <taxon>Bacillati</taxon>
        <taxon>Actinomycetota</taxon>
        <taxon>Actinomycetes</taxon>
        <taxon>Kitasatosporales</taxon>
        <taxon>Streptomycetaceae</taxon>
        <taxon>Streptomyces</taxon>
        <taxon>Streptomyces aurantiacus group</taxon>
    </lineage>
</organism>
<accession>A0A917RJX6</accession>
<feature type="region of interest" description="Disordered" evidence="1">
    <location>
        <begin position="42"/>
        <end position="63"/>
    </location>
</feature>
<protein>
    <submittedName>
        <fullName evidence="2">Uncharacterized protein</fullName>
    </submittedName>
</protein>
<sequence length="176" mass="18931">MLGVLLVALIAFGAYGYQSLAGGSVRSAAEYRERVAETRAAGERALSDLEPIPATSGGSLDETSSSCVDDFGFDDTGVIRDEPTYEWTLEFPSADAYHAAVEKLRATWTDRDLSVKRVPAPGPGESGAGLRGISTTDENGIELYLTPDWYSGEPVLRVTGGCIRHEYSYEDLGRAE</sequence>
<dbReference type="EMBL" id="BMPQ01000043">
    <property type="protein sequence ID" value="GGL11992.1"/>
    <property type="molecule type" value="Genomic_DNA"/>
</dbReference>
<proteinExistence type="predicted"/>
<evidence type="ECO:0000313" key="3">
    <source>
        <dbReference type="Proteomes" id="UP000637788"/>
    </source>
</evidence>
<gene>
    <name evidence="2" type="ORF">GCM10010094_86180</name>
</gene>
<reference evidence="2" key="1">
    <citation type="journal article" date="2014" name="Int. J. Syst. Evol. Microbiol.">
        <title>Complete genome sequence of Corynebacterium casei LMG S-19264T (=DSM 44701T), isolated from a smear-ripened cheese.</title>
        <authorList>
            <consortium name="US DOE Joint Genome Institute (JGI-PGF)"/>
            <person name="Walter F."/>
            <person name="Albersmeier A."/>
            <person name="Kalinowski J."/>
            <person name="Ruckert C."/>
        </authorList>
    </citation>
    <scope>NUCLEOTIDE SEQUENCE</scope>
    <source>
        <strain evidence="2">JCM 3035</strain>
    </source>
</reference>
<reference evidence="2" key="2">
    <citation type="submission" date="2020-09" db="EMBL/GenBank/DDBJ databases">
        <authorList>
            <person name="Sun Q."/>
            <person name="Ohkuma M."/>
        </authorList>
    </citation>
    <scope>NUCLEOTIDE SEQUENCE</scope>
    <source>
        <strain evidence="2">JCM 3035</strain>
    </source>
</reference>
<evidence type="ECO:0000313" key="2">
    <source>
        <dbReference type="EMBL" id="GGL11992.1"/>
    </source>
</evidence>
<comment type="caution">
    <text evidence="2">The sequence shown here is derived from an EMBL/GenBank/DDBJ whole genome shotgun (WGS) entry which is preliminary data.</text>
</comment>
<keyword evidence="3" id="KW-1185">Reference proteome</keyword>
<name>A0A917RJX6_9ACTN</name>
<dbReference type="AlphaFoldDB" id="A0A917RJX6"/>
<evidence type="ECO:0000256" key="1">
    <source>
        <dbReference type="SAM" id="MobiDB-lite"/>
    </source>
</evidence>